<protein>
    <submittedName>
        <fullName evidence="2">Uncharacterized protein</fullName>
    </submittedName>
</protein>
<feature type="compositionally biased region" description="Basic residues" evidence="1">
    <location>
        <begin position="583"/>
        <end position="601"/>
    </location>
</feature>
<sequence>MTFTAPFIALSDEEDHEMVMGLYGFEGLDRLGASTLGNLCFNTESRSLGLIRGYHTNHLDIAVRRLVNSHLIHQEAEALIFYANNNAPIATPCSLTEPSSKIYISPSKVAMTCHPYVALGCPVLPLTLDSDDMTLKHVLEIFTPRGDSSEERQILIRMQHIVDQLEEPFNLQRLNELIEREEWNATAASFITLRRSLLSRLLSGSAGRNEATISTHRETIVDLTDPILSSTHLDTVLMDITLRKFLRDVGRRKIIVFYDSEELLKPGSSIAKSLEWLASLGNARPASIIIATTDHTHLPSKLLNSVDYFLRGMSHSAIPLQVPEDFTLNVDPHSFNTETISVWSPSSLIFESSTEVGRFEKPWLQECAAIDIDLLKYPKSPLVTETLPSRELRIDSSPHSTGLSESTSKSPSVQDAPSFTIHSSTAQQSSNSSQVAGMLSNAAMEIPDNLPRGEEKLDRVKNTILAMIGEIHEKQHNVPHSHGSTNKASSAGPSSSIRYKELVRGIEKLTGGQVGGWVNYDAIGRTLGGNKGIRKLGFEGYTAMMKAASDEKFIILRSEANNVQYVRLASSGRGSSSSAQPSKPHKTKNAGRKPSTRNGRG</sequence>
<proteinExistence type="predicted"/>
<dbReference type="AlphaFoldDB" id="A0A0C3AXW2"/>
<feature type="region of interest" description="Disordered" evidence="1">
    <location>
        <begin position="388"/>
        <end position="417"/>
    </location>
</feature>
<reference evidence="2 3" key="1">
    <citation type="submission" date="2014-04" db="EMBL/GenBank/DDBJ databases">
        <authorList>
            <consortium name="DOE Joint Genome Institute"/>
            <person name="Kuo A."/>
            <person name="Zuccaro A."/>
            <person name="Kohler A."/>
            <person name="Nagy L.G."/>
            <person name="Floudas D."/>
            <person name="Copeland A."/>
            <person name="Barry K.W."/>
            <person name="Cichocki N."/>
            <person name="Veneault-Fourrey C."/>
            <person name="LaButti K."/>
            <person name="Lindquist E.A."/>
            <person name="Lipzen A."/>
            <person name="Lundell T."/>
            <person name="Morin E."/>
            <person name="Murat C."/>
            <person name="Sun H."/>
            <person name="Tunlid A."/>
            <person name="Henrissat B."/>
            <person name="Grigoriev I.V."/>
            <person name="Hibbett D.S."/>
            <person name="Martin F."/>
            <person name="Nordberg H.P."/>
            <person name="Cantor M.N."/>
            <person name="Hua S.X."/>
        </authorList>
    </citation>
    <scope>NUCLEOTIDE SEQUENCE [LARGE SCALE GENOMIC DNA]</scope>
    <source>
        <strain evidence="2 3">MAFF 305830</strain>
    </source>
</reference>
<evidence type="ECO:0000313" key="3">
    <source>
        <dbReference type="Proteomes" id="UP000054097"/>
    </source>
</evidence>
<evidence type="ECO:0000256" key="1">
    <source>
        <dbReference type="SAM" id="MobiDB-lite"/>
    </source>
</evidence>
<organism evidence="2 3">
    <name type="scientific">Serendipita vermifera MAFF 305830</name>
    <dbReference type="NCBI Taxonomy" id="933852"/>
    <lineage>
        <taxon>Eukaryota</taxon>
        <taxon>Fungi</taxon>
        <taxon>Dikarya</taxon>
        <taxon>Basidiomycota</taxon>
        <taxon>Agaricomycotina</taxon>
        <taxon>Agaricomycetes</taxon>
        <taxon>Sebacinales</taxon>
        <taxon>Serendipitaceae</taxon>
        <taxon>Serendipita</taxon>
    </lineage>
</organism>
<gene>
    <name evidence="2" type="ORF">M408DRAFT_229511</name>
</gene>
<name>A0A0C3AXW2_SERVB</name>
<dbReference type="HOGENOM" id="CLU_454290_0_0_1"/>
<feature type="compositionally biased region" description="Polar residues" evidence="1">
    <location>
        <begin position="397"/>
        <end position="417"/>
    </location>
</feature>
<reference evidence="3" key="2">
    <citation type="submission" date="2015-01" db="EMBL/GenBank/DDBJ databases">
        <title>Evolutionary Origins and Diversification of the Mycorrhizal Mutualists.</title>
        <authorList>
            <consortium name="DOE Joint Genome Institute"/>
            <consortium name="Mycorrhizal Genomics Consortium"/>
            <person name="Kohler A."/>
            <person name="Kuo A."/>
            <person name="Nagy L.G."/>
            <person name="Floudas D."/>
            <person name="Copeland A."/>
            <person name="Barry K.W."/>
            <person name="Cichocki N."/>
            <person name="Veneault-Fourrey C."/>
            <person name="LaButti K."/>
            <person name="Lindquist E.A."/>
            <person name="Lipzen A."/>
            <person name="Lundell T."/>
            <person name="Morin E."/>
            <person name="Murat C."/>
            <person name="Riley R."/>
            <person name="Ohm R."/>
            <person name="Sun H."/>
            <person name="Tunlid A."/>
            <person name="Henrissat B."/>
            <person name="Grigoriev I.V."/>
            <person name="Hibbett D.S."/>
            <person name="Martin F."/>
        </authorList>
    </citation>
    <scope>NUCLEOTIDE SEQUENCE [LARGE SCALE GENOMIC DNA]</scope>
    <source>
        <strain evidence="3">MAFF 305830</strain>
    </source>
</reference>
<evidence type="ECO:0000313" key="2">
    <source>
        <dbReference type="EMBL" id="KIM24819.1"/>
    </source>
</evidence>
<keyword evidence="3" id="KW-1185">Reference proteome</keyword>
<dbReference type="EMBL" id="KN824320">
    <property type="protein sequence ID" value="KIM24819.1"/>
    <property type="molecule type" value="Genomic_DNA"/>
</dbReference>
<accession>A0A0C3AXW2</accession>
<dbReference type="Proteomes" id="UP000054097">
    <property type="component" value="Unassembled WGS sequence"/>
</dbReference>
<feature type="region of interest" description="Disordered" evidence="1">
    <location>
        <begin position="569"/>
        <end position="601"/>
    </location>
</feature>
<dbReference type="OrthoDB" id="3324504at2759"/>